<accession>A0A1B2DTE8</accession>
<evidence type="ECO:0000256" key="6">
    <source>
        <dbReference type="ARBA" id="ARBA00023194"/>
    </source>
</evidence>
<dbReference type="GO" id="GO:0000287">
    <property type="term" value="F:magnesium ion binding"/>
    <property type="evidence" value="ECO:0007669"/>
    <property type="project" value="InterPro"/>
</dbReference>
<dbReference type="GO" id="GO:0005829">
    <property type="term" value="C:cytosol"/>
    <property type="evidence" value="ECO:0007669"/>
    <property type="project" value="TreeGrafter"/>
</dbReference>
<sequence>MEVYMLRLDERKAAALYPDMLKYVSESKQEAVRRFRRPIDAYRSLTGEILARLAISKRWQLSNNELSFCKNEFGKPLLDNAAIDCEFNVSHSGDWVVCAFGDCPVGIDVELMKPQDLSIAERFFAPVEYEMLMSLAGNRQLTYFYQLWTLKESYIKAVGKGMSIPLDSFSFLIKEDGEVAASLEAGASAAYFTQTFADDDHALALCTFQQTEPIFKELDYEELESLLSMLH</sequence>
<gene>
    <name evidence="9" type="ORF">BBD42_25275</name>
</gene>
<dbReference type="InterPro" id="IPR008278">
    <property type="entry name" value="4-PPantetheinyl_Trfase_dom"/>
</dbReference>
<dbReference type="AlphaFoldDB" id="A0A1B2DTE8"/>
<organism evidence="9">
    <name type="scientific">Paenibacillus sp. BIHB 4019</name>
    <dbReference type="NCBI Taxonomy" id="1870819"/>
    <lineage>
        <taxon>Bacteria</taxon>
        <taxon>Bacillati</taxon>
        <taxon>Bacillota</taxon>
        <taxon>Bacilli</taxon>
        <taxon>Bacillales</taxon>
        <taxon>Paenibacillaceae</taxon>
        <taxon>Paenibacillus</taxon>
    </lineage>
</organism>
<keyword evidence="5" id="KW-0460">Magnesium</keyword>
<evidence type="ECO:0000256" key="4">
    <source>
        <dbReference type="ARBA" id="ARBA00022723"/>
    </source>
</evidence>
<dbReference type="GO" id="GO:0019878">
    <property type="term" value="P:lysine biosynthetic process via aminoadipic acid"/>
    <property type="evidence" value="ECO:0007669"/>
    <property type="project" value="TreeGrafter"/>
</dbReference>
<dbReference type="PANTHER" id="PTHR12215">
    <property type="entry name" value="PHOSPHOPANTETHEINE TRANSFERASE"/>
    <property type="match status" value="1"/>
</dbReference>
<protein>
    <submittedName>
        <fullName evidence="9">Uncharacterized protein</fullName>
    </submittedName>
</protein>
<evidence type="ECO:0000259" key="8">
    <source>
        <dbReference type="Pfam" id="PF22624"/>
    </source>
</evidence>
<dbReference type="NCBIfam" id="TIGR00556">
    <property type="entry name" value="pantethn_trn"/>
    <property type="match status" value="1"/>
</dbReference>
<keyword evidence="4" id="KW-0479">Metal-binding</keyword>
<comment type="similarity">
    <text evidence="2">Belongs to the P-Pant transferase superfamily. Gsp/Sfp/HetI/AcpT family.</text>
</comment>
<dbReference type="Pfam" id="PF01648">
    <property type="entry name" value="ACPS"/>
    <property type="match status" value="1"/>
</dbReference>
<dbReference type="SUPFAM" id="SSF56214">
    <property type="entry name" value="4'-phosphopantetheinyl transferase"/>
    <property type="match status" value="2"/>
</dbReference>
<proteinExistence type="inferred from homology"/>
<evidence type="ECO:0000256" key="5">
    <source>
        <dbReference type="ARBA" id="ARBA00022842"/>
    </source>
</evidence>
<dbReference type="GO" id="GO:0006633">
    <property type="term" value="P:fatty acid biosynthetic process"/>
    <property type="evidence" value="ECO:0007669"/>
    <property type="project" value="InterPro"/>
</dbReference>
<evidence type="ECO:0000313" key="9">
    <source>
        <dbReference type="EMBL" id="ANY70983.1"/>
    </source>
</evidence>
<dbReference type="Gene3D" id="3.90.470.20">
    <property type="entry name" value="4'-phosphopantetheinyl transferase domain"/>
    <property type="match status" value="2"/>
</dbReference>
<evidence type="ECO:0000256" key="1">
    <source>
        <dbReference type="ARBA" id="ARBA00001946"/>
    </source>
</evidence>
<dbReference type="InterPro" id="IPR004568">
    <property type="entry name" value="Ppantetheine-prot_Trfase_dom"/>
</dbReference>
<dbReference type="InterPro" id="IPR055066">
    <property type="entry name" value="AASDHPPT_N"/>
</dbReference>
<keyword evidence="3" id="KW-0808">Transferase</keyword>
<evidence type="ECO:0000256" key="3">
    <source>
        <dbReference type="ARBA" id="ARBA00022679"/>
    </source>
</evidence>
<keyword evidence="6" id="KW-0045">Antibiotic biosynthesis</keyword>
<feature type="domain" description="4'-phosphopantetheinyl transferase" evidence="7">
    <location>
        <begin position="104"/>
        <end position="206"/>
    </location>
</feature>
<dbReference type="GO" id="GO:0008897">
    <property type="term" value="F:holo-[acyl-carrier-protein] synthase activity"/>
    <property type="evidence" value="ECO:0007669"/>
    <property type="project" value="InterPro"/>
</dbReference>
<dbReference type="InterPro" id="IPR037143">
    <property type="entry name" value="4-PPantetheinyl_Trfase_dom_sf"/>
</dbReference>
<name>A0A1B2DTE8_9BACL</name>
<dbReference type="GO" id="GO:0017000">
    <property type="term" value="P:antibiotic biosynthetic process"/>
    <property type="evidence" value="ECO:0007669"/>
    <property type="project" value="UniProtKB-KW"/>
</dbReference>
<feature type="domain" description="4'-phosphopantetheinyl transferase N-terminal" evidence="8">
    <location>
        <begin position="20"/>
        <end position="99"/>
    </location>
</feature>
<evidence type="ECO:0000259" key="7">
    <source>
        <dbReference type="Pfam" id="PF01648"/>
    </source>
</evidence>
<dbReference type="Pfam" id="PF22624">
    <property type="entry name" value="AASDHPPT_N"/>
    <property type="match status" value="1"/>
</dbReference>
<dbReference type="InterPro" id="IPR050559">
    <property type="entry name" value="P-Pant_transferase_sf"/>
</dbReference>
<evidence type="ECO:0000256" key="2">
    <source>
        <dbReference type="ARBA" id="ARBA00010990"/>
    </source>
</evidence>
<dbReference type="EMBL" id="CP016808">
    <property type="protein sequence ID" value="ANY70983.1"/>
    <property type="molecule type" value="Genomic_DNA"/>
</dbReference>
<reference evidence="9" key="1">
    <citation type="submission" date="2016-08" db="EMBL/GenBank/DDBJ databases">
        <title>Complete Genome Seqeunce of Paenibacillus sp. BIHB 4019 from tea rhizoplane.</title>
        <authorList>
            <person name="Thakur R."/>
            <person name="Swarnkar M.K."/>
            <person name="Gulati A."/>
        </authorList>
    </citation>
    <scope>NUCLEOTIDE SEQUENCE [LARGE SCALE GENOMIC DNA]</scope>
    <source>
        <strain evidence="9">BIHB4019</strain>
    </source>
</reference>
<dbReference type="PANTHER" id="PTHR12215:SF10">
    <property type="entry name" value="L-AMINOADIPATE-SEMIALDEHYDE DEHYDROGENASE-PHOSPHOPANTETHEINYL TRANSFERASE"/>
    <property type="match status" value="1"/>
</dbReference>
<comment type="cofactor">
    <cofactor evidence="1">
        <name>Mg(2+)</name>
        <dbReference type="ChEBI" id="CHEBI:18420"/>
    </cofactor>
</comment>